<feature type="compositionally biased region" description="Polar residues" evidence="1">
    <location>
        <begin position="123"/>
        <end position="132"/>
    </location>
</feature>
<reference evidence="2 3" key="1">
    <citation type="submission" date="2024-01" db="EMBL/GenBank/DDBJ databases">
        <authorList>
            <person name="Allen C."/>
            <person name="Tagirdzhanova G."/>
        </authorList>
    </citation>
    <scope>NUCLEOTIDE SEQUENCE [LARGE SCALE GENOMIC DNA]</scope>
    <source>
        <strain evidence="2 3">CBS 119000</strain>
    </source>
</reference>
<feature type="region of interest" description="Disordered" evidence="1">
    <location>
        <begin position="123"/>
        <end position="171"/>
    </location>
</feature>
<gene>
    <name evidence="2" type="ORF">SEPCBS119000_005727</name>
</gene>
<evidence type="ECO:0000313" key="2">
    <source>
        <dbReference type="EMBL" id="CAK7273568.1"/>
    </source>
</evidence>
<evidence type="ECO:0000313" key="3">
    <source>
        <dbReference type="Proteomes" id="UP001642502"/>
    </source>
</evidence>
<name>A0ABP0E109_9PEZI</name>
<dbReference type="EMBL" id="CAWUON010000115">
    <property type="protein sequence ID" value="CAK7273568.1"/>
    <property type="molecule type" value="Genomic_DNA"/>
</dbReference>
<organism evidence="2 3">
    <name type="scientific">Sporothrix epigloea</name>
    <dbReference type="NCBI Taxonomy" id="1892477"/>
    <lineage>
        <taxon>Eukaryota</taxon>
        <taxon>Fungi</taxon>
        <taxon>Dikarya</taxon>
        <taxon>Ascomycota</taxon>
        <taxon>Pezizomycotina</taxon>
        <taxon>Sordariomycetes</taxon>
        <taxon>Sordariomycetidae</taxon>
        <taxon>Ophiostomatales</taxon>
        <taxon>Ophiostomataceae</taxon>
        <taxon>Sporothrix</taxon>
    </lineage>
</organism>
<sequence>MSLKSHLSCGYSSNEHSTKSNIRSRDEKQTQGIIHVEGASFSEQKQGSLLHEAVASTTLPPHIRMLPPHLRAEGKLRWEASQREAAAAAEKLRLWEKQRQDRLLKLRVTAPEDLAVKTTTQAASRAQEQIDSSAYAVQDSTDTDSEFIESAPKSKESALASEDSHLPQNGQEDFDMRLLPVSDDQFSTSHRTSINGEVSDAASACDKASLTPPYTLFASTTFSNEADVGSVKNGSNTRTSNSFIDPTLITTTERNEVTRQWVFDVAKYGSDDWYGCTFKNEDTTAAKTRSAQRHSAAGGEADLTTCDNFTELSADRQRLYCVTDSGKSQRPNFTDMTVNQVGRLHLGAVYRSKHSDGGPMEPTGALYNLRMRIVCNFARQCRSAEHSASAIPAPAFLGAVATATAIPTTASAESFAMISSGALSCTTADVSPARVPISCLETTSGLSTISPPLCRRCARSIDFVMCKQHSRMFLESVLLPLSECSTYSDVLVHVNTCVSERVYAESGMDFSSDNPEPGALRLEDIETKPLYKDYKTALTLATHRQRVLSALQMAVDDFGFLYCQTERG</sequence>
<comment type="caution">
    <text evidence="2">The sequence shown here is derived from an EMBL/GenBank/DDBJ whole genome shotgun (WGS) entry which is preliminary data.</text>
</comment>
<accession>A0ABP0E109</accession>
<dbReference type="Proteomes" id="UP001642502">
    <property type="component" value="Unassembled WGS sequence"/>
</dbReference>
<protein>
    <submittedName>
        <fullName evidence="2">Uncharacterized protein</fullName>
    </submittedName>
</protein>
<feature type="compositionally biased region" description="Polar residues" evidence="1">
    <location>
        <begin position="10"/>
        <end position="21"/>
    </location>
</feature>
<feature type="region of interest" description="Disordered" evidence="1">
    <location>
        <begin position="1"/>
        <end position="29"/>
    </location>
</feature>
<evidence type="ECO:0000256" key="1">
    <source>
        <dbReference type="SAM" id="MobiDB-lite"/>
    </source>
</evidence>
<proteinExistence type="predicted"/>
<keyword evidence="3" id="KW-1185">Reference proteome</keyword>